<reference evidence="2 3" key="1">
    <citation type="submission" date="2019-05" db="EMBL/GenBank/DDBJ databases">
        <title>Another draft genome of Portunus trituberculatus and its Hox gene families provides insights of decapod evolution.</title>
        <authorList>
            <person name="Jeong J.-H."/>
            <person name="Song I."/>
            <person name="Kim S."/>
            <person name="Choi T."/>
            <person name="Kim D."/>
            <person name="Ryu S."/>
            <person name="Kim W."/>
        </authorList>
    </citation>
    <scope>NUCLEOTIDE SEQUENCE [LARGE SCALE GENOMIC DNA]</scope>
    <source>
        <tissue evidence="2">Muscle</tissue>
    </source>
</reference>
<comment type="caution">
    <text evidence="2">The sequence shown here is derived from an EMBL/GenBank/DDBJ whole genome shotgun (WGS) entry which is preliminary data.</text>
</comment>
<evidence type="ECO:0000313" key="2">
    <source>
        <dbReference type="EMBL" id="MPC36871.1"/>
    </source>
</evidence>
<dbReference type="EMBL" id="VSRR010003625">
    <property type="protein sequence ID" value="MPC36871.1"/>
    <property type="molecule type" value="Genomic_DNA"/>
</dbReference>
<evidence type="ECO:0000256" key="1">
    <source>
        <dbReference type="SAM" id="MobiDB-lite"/>
    </source>
</evidence>
<feature type="region of interest" description="Disordered" evidence="1">
    <location>
        <begin position="1"/>
        <end position="20"/>
    </location>
</feature>
<accession>A0A5B7EQL2</accession>
<dbReference type="AlphaFoldDB" id="A0A5B7EQL2"/>
<gene>
    <name evidence="2" type="ORF">E2C01_030340</name>
</gene>
<proteinExistence type="predicted"/>
<sequence>MPGHDPHCRTHSLTALLHTH</sequence>
<protein>
    <submittedName>
        <fullName evidence="2">Uncharacterized protein</fullName>
    </submittedName>
</protein>
<name>A0A5B7EQL2_PORTR</name>
<keyword evidence="3" id="KW-1185">Reference proteome</keyword>
<evidence type="ECO:0000313" key="3">
    <source>
        <dbReference type="Proteomes" id="UP000324222"/>
    </source>
</evidence>
<dbReference type="Proteomes" id="UP000324222">
    <property type="component" value="Unassembled WGS sequence"/>
</dbReference>
<organism evidence="2 3">
    <name type="scientific">Portunus trituberculatus</name>
    <name type="common">Swimming crab</name>
    <name type="synonym">Neptunus trituberculatus</name>
    <dbReference type="NCBI Taxonomy" id="210409"/>
    <lineage>
        <taxon>Eukaryota</taxon>
        <taxon>Metazoa</taxon>
        <taxon>Ecdysozoa</taxon>
        <taxon>Arthropoda</taxon>
        <taxon>Crustacea</taxon>
        <taxon>Multicrustacea</taxon>
        <taxon>Malacostraca</taxon>
        <taxon>Eumalacostraca</taxon>
        <taxon>Eucarida</taxon>
        <taxon>Decapoda</taxon>
        <taxon>Pleocyemata</taxon>
        <taxon>Brachyura</taxon>
        <taxon>Eubrachyura</taxon>
        <taxon>Portunoidea</taxon>
        <taxon>Portunidae</taxon>
        <taxon>Portuninae</taxon>
        <taxon>Portunus</taxon>
    </lineage>
</organism>